<evidence type="ECO:0000313" key="2">
    <source>
        <dbReference type="Proteomes" id="UP000254920"/>
    </source>
</evidence>
<evidence type="ECO:0000313" key="1">
    <source>
        <dbReference type="EMBL" id="SUX10631.1"/>
    </source>
</evidence>
<dbReference type="OrthoDB" id="9940490at2"/>
<gene>
    <name evidence="1" type="ORF">NCTC12475_00829</name>
</gene>
<proteinExistence type="predicted"/>
<protein>
    <submittedName>
        <fullName evidence="1">Uncharacterized protein</fullName>
    </submittedName>
</protein>
<sequence length="88" mass="10194">MQSIIIQANKGFLDEAIKLLKNLAKEQNQELNINEYLGDYLEHNLPILSDDEIYNEVKKRSKAIHSRRAKLLSHDEVKQSIKNHILGL</sequence>
<dbReference type="GeneID" id="93091261"/>
<keyword evidence="2" id="KW-1185">Reference proteome</keyword>
<dbReference type="AlphaFoldDB" id="A0A381DJG5"/>
<dbReference type="EMBL" id="UFVD01000001">
    <property type="protein sequence ID" value="SUX10631.1"/>
    <property type="molecule type" value="Genomic_DNA"/>
</dbReference>
<organism evidence="1 2">
    <name type="scientific">Campylobacter sputorum subsp. sputorum</name>
    <dbReference type="NCBI Taxonomy" id="32024"/>
    <lineage>
        <taxon>Bacteria</taxon>
        <taxon>Pseudomonadati</taxon>
        <taxon>Campylobacterota</taxon>
        <taxon>Epsilonproteobacteria</taxon>
        <taxon>Campylobacterales</taxon>
        <taxon>Campylobacteraceae</taxon>
        <taxon>Campylobacter</taxon>
    </lineage>
</organism>
<dbReference type="RefSeq" id="WP_089183019.1">
    <property type="nucleotide sequence ID" value="NZ_CP043427.1"/>
</dbReference>
<reference evidence="1 2" key="1">
    <citation type="submission" date="2018-06" db="EMBL/GenBank/DDBJ databases">
        <authorList>
            <consortium name="Pathogen Informatics"/>
            <person name="Doyle S."/>
        </authorList>
    </citation>
    <scope>NUCLEOTIDE SEQUENCE [LARGE SCALE GENOMIC DNA]</scope>
    <source>
        <strain evidence="1 2">NCTC12475</strain>
    </source>
</reference>
<dbReference type="Proteomes" id="UP000254920">
    <property type="component" value="Unassembled WGS sequence"/>
</dbReference>
<name>A0A381DJG5_9BACT</name>
<accession>A0A381DJG5</accession>